<dbReference type="PANTHER" id="PTHR45527">
    <property type="entry name" value="NONRIBOSOMAL PEPTIDE SYNTHETASE"/>
    <property type="match status" value="1"/>
</dbReference>
<reference evidence="3" key="1">
    <citation type="submission" date="2014-01" db="EMBL/GenBank/DDBJ databases">
        <authorList>
            <person name="Brown-Elliot B."/>
            <person name="Wallace R."/>
            <person name="Lenaerts A."/>
            <person name="Ordway D."/>
            <person name="DeGroote M.A."/>
            <person name="Parker T."/>
            <person name="Sizemore C."/>
            <person name="Tallon L.J."/>
            <person name="Sadzewicz L.K."/>
            <person name="Sengamalay N."/>
            <person name="Fraser C.M."/>
            <person name="Hine E."/>
            <person name="Shefchek K.A."/>
            <person name="Das S.P."/>
            <person name="Tettelin H."/>
        </authorList>
    </citation>
    <scope>NUCLEOTIDE SEQUENCE [LARGE SCALE GENOMIC DNA]</scope>
    <source>
        <strain evidence="3">4042</strain>
    </source>
</reference>
<comment type="caution">
    <text evidence="3">The sequence shown here is derived from an EMBL/GenBank/DDBJ whole genome shotgun (WGS) entry which is preliminary data.</text>
</comment>
<dbReference type="PATRIC" id="fig|1299334.3.peg.5317"/>
<evidence type="ECO:0000256" key="1">
    <source>
        <dbReference type="SAM" id="MobiDB-lite"/>
    </source>
</evidence>
<accession>X8AR57</accession>
<protein>
    <submittedName>
        <fullName evidence="3">AMP-binding enzyme family protein</fullName>
    </submittedName>
</protein>
<sequence length="189" mass="20437">MDMTFSLAERWSETGEPAGIGGAVEFRTDVFDAASVEALIERFRRVLTALTADPTRRLSSVDLLDDAEHARLDVLGNRAVLGRPDPTPASVPEVFAAQVTRNPEAVALRCGERSWSYLEVDQAANRLAHLLAGHGARPGTCVALLMPRSAEAVVAIVAVLKTGPHTCRSNPRCRRRGSSSSSPTPRRWP</sequence>
<evidence type="ECO:0000313" key="3">
    <source>
        <dbReference type="EMBL" id="EUA33528.1"/>
    </source>
</evidence>
<evidence type="ECO:0000259" key="2">
    <source>
        <dbReference type="Pfam" id="PF00501"/>
    </source>
</evidence>
<dbReference type="InterPro" id="IPR042099">
    <property type="entry name" value="ANL_N_sf"/>
</dbReference>
<proteinExistence type="predicted"/>
<dbReference type="EMBL" id="JAOB01000047">
    <property type="protein sequence ID" value="EUA33528.1"/>
    <property type="molecule type" value="Genomic_DNA"/>
</dbReference>
<feature type="domain" description="AMP-dependent synthetase/ligase" evidence="2">
    <location>
        <begin position="95"/>
        <end position="165"/>
    </location>
</feature>
<gene>
    <name evidence="3" type="ORF">I553_7940</name>
</gene>
<name>X8AR57_MYCXE</name>
<dbReference type="Gene3D" id="3.40.50.12780">
    <property type="entry name" value="N-terminal domain of ligase-like"/>
    <property type="match status" value="1"/>
</dbReference>
<dbReference type="SUPFAM" id="SSF56801">
    <property type="entry name" value="Acetyl-CoA synthetase-like"/>
    <property type="match status" value="1"/>
</dbReference>
<dbReference type="GO" id="GO:0044550">
    <property type="term" value="P:secondary metabolite biosynthetic process"/>
    <property type="evidence" value="ECO:0007669"/>
    <property type="project" value="TreeGrafter"/>
</dbReference>
<feature type="compositionally biased region" description="Low complexity" evidence="1">
    <location>
        <begin position="178"/>
        <end position="189"/>
    </location>
</feature>
<dbReference type="Pfam" id="PF00501">
    <property type="entry name" value="AMP-binding"/>
    <property type="match status" value="1"/>
</dbReference>
<dbReference type="Gene3D" id="3.30.559.30">
    <property type="entry name" value="Nonribosomal peptide synthetase, condensation domain"/>
    <property type="match status" value="1"/>
</dbReference>
<dbReference type="InterPro" id="IPR000873">
    <property type="entry name" value="AMP-dep_synth/lig_dom"/>
</dbReference>
<organism evidence="3">
    <name type="scientific">Mycobacterium xenopi 4042</name>
    <dbReference type="NCBI Taxonomy" id="1299334"/>
    <lineage>
        <taxon>Bacteria</taxon>
        <taxon>Bacillati</taxon>
        <taxon>Actinomycetota</taxon>
        <taxon>Actinomycetes</taxon>
        <taxon>Mycobacteriales</taxon>
        <taxon>Mycobacteriaceae</taxon>
        <taxon>Mycobacterium</taxon>
    </lineage>
</organism>
<dbReference type="AlphaFoldDB" id="X8AR57"/>
<feature type="region of interest" description="Disordered" evidence="1">
    <location>
        <begin position="167"/>
        <end position="189"/>
    </location>
</feature>
<dbReference type="GO" id="GO:0005737">
    <property type="term" value="C:cytoplasm"/>
    <property type="evidence" value="ECO:0007669"/>
    <property type="project" value="TreeGrafter"/>
</dbReference>
<dbReference type="GO" id="GO:0031177">
    <property type="term" value="F:phosphopantetheine binding"/>
    <property type="evidence" value="ECO:0007669"/>
    <property type="project" value="TreeGrafter"/>
</dbReference>
<dbReference type="GO" id="GO:0043041">
    <property type="term" value="P:amino acid activation for nonribosomal peptide biosynthetic process"/>
    <property type="evidence" value="ECO:0007669"/>
    <property type="project" value="TreeGrafter"/>
</dbReference>
<dbReference type="PANTHER" id="PTHR45527:SF1">
    <property type="entry name" value="FATTY ACID SYNTHASE"/>
    <property type="match status" value="1"/>
</dbReference>